<name>A0A8T0ISL9_CERPU</name>
<organism evidence="1 2">
    <name type="scientific">Ceratodon purpureus</name>
    <name type="common">Fire moss</name>
    <name type="synonym">Dicranum purpureum</name>
    <dbReference type="NCBI Taxonomy" id="3225"/>
    <lineage>
        <taxon>Eukaryota</taxon>
        <taxon>Viridiplantae</taxon>
        <taxon>Streptophyta</taxon>
        <taxon>Embryophyta</taxon>
        <taxon>Bryophyta</taxon>
        <taxon>Bryophytina</taxon>
        <taxon>Bryopsida</taxon>
        <taxon>Dicranidae</taxon>
        <taxon>Pseudoditrichales</taxon>
        <taxon>Ditrichaceae</taxon>
        <taxon>Ceratodon</taxon>
    </lineage>
</organism>
<dbReference type="EMBL" id="CM026422">
    <property type="protein sequence ID" value="KAG0586009.1"/>
    <property type="molecule type" value="Genomic_DNA"/>
</dbReference>
<dbReference type="Proteomes" id="UP000822688">
    <property type="component" value="Chromosome 2"/>
</dbReference>
<keyword evidence="2" id="KW-1185">Reference proteome</keyword>
<sequence length="147" mass="16071">MGGPISCRRCLTWNHCLLPVPITSVHGKGDGETGFYSGLPASNGLTRCCFFDQVSKPLLQNEEHLKVSTIFRRVWRCLFRAGVTVFLSLKPCDVALHLLRCEKHTGRASRSLTSASFTDILPKITSSPCICSTARALATCVQLLGDC</sequence>
<reference evidence="1" key="1">
    <citation type="submission" date="2020-06" db="EMBL/GenBank/DDBJ databases">
        <title>WGS assembly of Ceratodon purpureus strain R40.</title>
        <authorList>
            <person name="Carey S.B."/>
            <person name="Jenkins J."/>
            <person name="Shu S."/>
            <person name="Lovell J.T."/>
            <person name="Sreedasyam A."/>
            <person name="Maumus F."/>
            <person name="Tiley G.P."/>
            <person name="Fernandez-Pozo N."/>
            <person name="Barry K."/>
            <person name="Chen C."/>
            <person name="Wang M."/>
            <person name="Lipzen A."/>
            <person name="Daum C."/>
            <person name="Saski C.A."/>
            <person name="Payton A.C."/>
            <person name="Mcbreen J.C."/>
            <person name="Conrad R.E."/>
            <person name="Kollar L.M."/>
            <person name="Olsson S."/>
            <person name="Huttunen S."/>
            <person name="Landis J.B."/>
            <person name="Wickett N.J."/>
            <person name="Johnson M.G."/>
            <person name="Rensing S.A."/>
            <person name="Grimwood J."/>
            <person name="Schmutz J."/>
            <person name="Mcdaniel S.F."/>
        </authorList>
    </citation>
    <scope>NUCLEOTIDE SEQUENCE</scope>
    <source>
        <strain evidence="1">R40</strain>
    </source>
</reference>
<evidence type="ECO:0000313" key="1">
    <source>
        <dbReference type="EMBL" id="KAG0586009.1"/>
    </source>
</evidence>
<accession>A0A8T0ISL9</accession>
<protein>
    <submittedName>
        <fullName evidence="1">Uncharacterized protein</fullName>
    </submittedName>
</protein>
<dbReference type="AlphaFoldDB" id="A0A8T0ISL9"/>
<proteinExistence type="predicted"/>
<comment type="caution">
    <text evidence="1">The sequence shown here is derived from an EMBL/GenBank/DDBJ whole genome shotgun (WGS) entry which is preliminary data.</text>
</comment>
<evidence type="ECO:0000313" key="2">
    <source>
        <dbReference type="Proteomes" id="UP000822688"/>
    </source>
</evidence>
<gene>
    <name evidence="1" type="ORF">KC19_2G056200</name>
</gene>